<protein>
    <submittedName>
        <fullName evidence="2">Uncharacterized protein</fullName>
    </submittedName>
</protein>
<sequence length="398" mass="47492">KEKIKVVKQTVLNNFNLIKNNLGNELNRKEKLIKELEANLNELNNLIKERETEENIKEKVETIKKSLKNAPSFKDLINLEKVEISLKDKSEKVLKNIKTSFVKKAEKLMKKENEKFKKDIEKLLATEDSLLKILTSLEQILEEKKSHQNVVKMFEKAEKGFKSEIELLKKYFNKNDEIQNALQYNIQTLTNIIYEIKIEIKEYEEIIVKLETVENKLKNMSGFHDVLQNLETLRNSLINGESKKQVVIKLESLKTSFEKNKEMFMEVIRKNMQIFNRTNYYLNNVEKEKYKKYQNKWKIPVLEDFDLKLLENENLKDFVINLKQYSFDLILSFEKFPEIFIKKVYKNEFLNVEKDKLEKLFKKVSKQGRKGELIKYLIKLEEIKNIIIKTEFIEANIM</sequence>
<dbReference type="AlphaFoldDB" id="A0A8S9ZVR0"/>
<keyword evidence="1" id="KW-0175">Coiled coil</keyword>
<reference evidence="2" key="1">
    <citation type="journal article" date="2020" name="Ecol. Evol.">
        <title>Genome structure and content of the rice root-knot nematode (Meloidogyne graminicola).</title>
        <authorList>
            <person name="Phan N.T."/>
            <person name="Danchin E.G.J."/>
            <person name="Klopp C."/>
            <person name="Perfus-Barbeoch L."/>
            <person name="Kozlowski D.K."/>
            <person name="Koutsovoulos G.D."/>
            <person name="Lopez-Roques C."/>
            <person name="Bouchez O."/>
            <person name="Zahm M."/>
            <person name="Besnard G."/>
            <person name="Bellafiore S."/>
        </authorList>
    </citation>
    <scope>NUCLEOTIDE SEQUENCE</scope>
    <source>
        <strain evidence="2">VN-18</strain>
    </source>
</reference>
<evidence type="ECO:0000256" key="1">
    <source>
        <dbReference type="SAM" id="Coils"/>
    </source>
</evidence>
<comment type="caution">
    <text evidence="2">The sequence shown here is derived from an EMBL/GenBank/DDBJ whole genome shotgun (WGS) entry which is preliminary data.</text>
</comment>
<accession>A0A8S9ZVR0</accession>
<gene>
    <name evidence="2" type="ORF">Mgra_00003415</name>
</gene>
<feature type="coiled-coil region" evidence="1">
    <location>
        <begin position="19"/>
        <end position="63"/>
    </location>
</feature>
<feature type="non-terminal residue" evidence="2">
    <location>
        <position position="1"/>
    </location>
</feature>
<dbReference type="EMBL" id="JABEBT010000022">
    <property type="protein sequence ID" value="KAF7637237.1"/>
    <property type="molecule type" value="Genomic_DNA"/>
</dbReference>
<evidence type="ECO:0000313" key="3">
    <source>
        <dbReference type="Proteomes" id="UP000605970"/>
    </source>
</evidence>
<proteinExistence type="predicted"/>
<organism evidence="2 3">
    <name type="scientific">Meloidogyne graminicola</name>
    <dbReference type="NCBI Taxonomy" id="189291"/>
    <lineage>
        <taxon>Eukaryota</taxon>
        <taxon>Metazoa</taxon>
        <taxon>Ecdysozoa</taxon>
        <taxon>Nematoda</taxon>
        <taxon>Chromadorea</taxon>
        <taxon>Rhabditida</taxon>
        <taxon>Tylenchina</taxon>
        <taxon>Tylenchomorpha</taxon>
        <taxon>Tylenchoidea</taxon>
        <taxon>Meloidogynidae</taxon>
        <taxon>Meloidogyninae</taxon>
        <taxon>Meloidogyne</taxon>
    </lineage>
</organism>
<keyword evidence="3" id="KW-1185">Reference proteome</keyword>
<feature type="non-terminal residue" evidence="2">
    <location>
        <position position="398"/>
    </location>
</feature>
<dbReference type="Proteomes" id="UP000605970">
    <property type="component" value="Unassembled WGS sequence"/>
</dbReference>
<evidence type="ECO:0000313" key="2">
    <source>
        <dbReference type="EMBL" id="KAF7637237.1"/>
    </source>
</evidence>
<name>A0A8S9ZVR0_9BILA</name>
<feature type="coiled-coil region" evidence="1">
    <location>
        <begin position="102"/>
        <end position="157"/>
    </location>
</feature>